<keyword evidence="5" id="KW-1185">Reference proteome</keyword>
<sequence length="194" mass="21066">MSRQTEYPIHPQFTARWSPRALSGEAIEPAVLMSFFEAARWAPSASNVQPWRFVYGLKGTPGFEAIFASLVDFNKGWAKNASALVAVISAKTWLPHGTSEALPFVTHAFDAGTAWGHLALQAHAAGWVTHAMGGFDADVLRQGLAVPEDFHLNCVVAIGKQGDKSQLPEALQAREQPSPRKPLAEIVAEGRFSF</sequence>
<dbReference type="CDD" id="cd02138">
    <property type="entry name" value="TdsD-like"/>
    <property type="match status" value="1"/>
</dbReference>
<evidence type="ECO:0000256" key="1">
    <source>
        <dbReference type="ARBA" id="ARBA00007118"/>
    </source>
</evidence>
<dbReference type="InterPro" id="IPR000415">
    <property type="entry name" value="Nitroreductase-like"/>
</dbReference>
<dbReference type="EMBL" id="JACHLP010000006">
    <property type="protein sequence ID" value="MBB4844650.1"/>
    <property type="molecule type" value="Genomic_DNA"/>
</dbReference>
<dbReference type="Gene3D" id="3.40.109.10">
    <property type="entry name" value="NADH Oxidase"/>
    <property type="match status" value="1"/>
</dbReference>
<dbReference type="InterPro" id="IPR029479">
    <property type="entry name" value="Nitroreductase"/>
</dbReference>
<feature type="domain" description="Nitroreductase" evidence="3">
    <location>
        <begin position="15"/>
        <end position="54"/>
    </location>
</feature>
<comment type="similarity">
    <text evidence="1">Belongs to the nitroreductase family.</text>
</comment>
<organism evidence="4 5">
    <name type="scientific">Roseateles oligotrophus</name>
    <dbReference type="NCBI Taxonomy" id="1769250"/>
    <lineage>
        <taxon>Bacteria</taxon>
        <taxon>Pseudomonadati</taxon>
        <taxon>Pseudomonadota</taxon>
        <taxon>Betaproteobacteria</taxon>
        <taxon>Burkholderiales</taxon>
        <taxon>Sphaerotilaceae</taxon>
        <taxon>Roseateles</taxon>
    </lineage>
</organism>
<reference evidence="4 5" key="1">
    <citation type="submission" date="2020-08" db="EMBL/GenBank/DDBJ databases">
        <title>Functional genomics of gut bacteria from endangered species of beetles.</title>
        <authorList>
            <person name="Carlos-Shanley C."/>
        </authorList>
    </citation>
    <scope>NUCLEOTIDE SEQUENCE [LARGE SCALE GENOMIC DNA]</scope>
    <source>
        <strain evidence="4 5">S00239</strain>
    </source>
</reference>
<feature type="domain" description="Nitroreductase" evidence="3">
    <location>
        <begin position="74"/>
        <end position="160"/>
    </location>
</feature>
<evidence type="ECO:0000256" key="2">
    <source>
        <dbReference type="ARBA" id="ARBA00023002"/>
    </source>
</evidence>
<keyword evidence="2" id="KW-0560">Oxidoreductase</keyword>
<dbReference type="SUPFAM" id="SSF55469">
    <property type="entry name" value="FMN-dependent nitroreductase-like"/>
    <property type="match status" value="1"/>
</dbReference>
<comment type="caution">
    <text evidence="4">The sequence shown here is derived from an EMBL/GenBank/DDBJ whole genome shotgun (WGS) entry which is preliminary data.</text>
</comment>
<dbReference type="RefSeq" id="WP_184301364.1">
    <property type="nucleotide sequence ID" value="NZ_JACHLP010000006.1"/>
</dbReference>
<name>A0A840L903_9BURK</name>
<dbReference type="Proteomes" id="UP000562027">
    <property type="component" value="Unassembled WGS sequence"/>
</dbReference>
<evidence type="ECO:0000313" key="5">
    <source>
        <dbReference type="Proteomes" id="UP000562027"/>
    </source>
</evidence>
<dbReference type="AlphaFoldDB" id="A0A840L903"/>
<accession>A0A840L903</accession>
<dbReference type="GO" id="GO:0016491">
    <property type="term" value="F:oxidoreductase activity"/>
    <property type="evidence" value="ECO:0007669"/>
    <property type="project" value="UniProtKB-KW"/>
</dbReference>
<proteinExistence type="inferred from homology"/>
<dbReference type="PANTHER" id="PTHR43673:SF10">
    <property type="entry name" value="NADH DEHYDROGENASE_NAD(P)H NITROREDUCTASE XCC3605-RELATED"/>
    <property type="match status" value="1"/>
</dbReference>
<gene>
    <name evidence="4" type="ORF">HNP55_003194</name>
</gene>
<dbReference type="PANTHER" id="PTHR43673">
    <property type="entry name" value="NAD(P)H NITROREDUCTASE YDGI-RELATED"/>
    <property type="match status" value="1"/>
</dbReference>
<evidence type="ECO:0000259" key="3">
    <source>
        <dbReference type="Pfam" id="PF00881"/>
    </source>
</evidence>
<dbReference type="Pfam" id="PF00881">
    <property type="entry name" value="Nitroreductase"/>
    <property type="match status" value="2"/>
</dbReference>
<evidence type="ECO:0000313" key="4">
    <source>
        <dbReference type="EMBL" id="MBB4844650.1"/>
    </source>
</evidence>
<protein>
    <submittedName>
        <fullName evidence="4">Nitroreductase</fullName>
    </submittedName>
</protein>